<keyword evidence="12 14" id="KW-0961">Cell wall biogenesis/degradation</keyword>
<dbReference type="EC" id="6.3.2.8" evidence="3 14"/>
<evidence type="ECO:0000256" key="5">
    <source>
        <dbReference type="ARBA" id="ARBA00022598"/>
    </source>
</evidence>
<keyword evidence="8 14" id="KW-0067">ATP-binding</keyword>
<evidence type="ECO:0000256" key="2">
    <source>
        <dbReference type="ARBA" id="ARBA00004752"/>
    </source>
</evidence>
<dbReference type="InterPro" id="IPR013221">
    <property type="entry name" value="Mur_ligase_cen"/>
</dbReference>
<dbReference type="SUPFAM" id="SSF53623">
    <property type="entry name" value="MurD-like peptide ligases, catalytic domain"/>
    <property type="match status" value="1"/>
</dbReference>
<evidence type="ECO:0000256" key="7">
    <source>
        <dbReference type="ARBA" id="ARBA00022741"/>
    </source>
</evidence>
<keyword evidence="9 14" id="KW-0133">Cell shape</keyword>
<reference evidence="18 19" key="1">
    <citation type="submission" date="2024-06" db="EMBL/GenBank/DDBJ databases">
        <title>Genomic Encyclopedia of Type Strains, Phase IV (KMG-IV): sequencing the most valuable type-strain genomes for metagenomic binning, comparative biology and taxonomic classification.</title>
        <authorList>
            <person name="Goeker M."/>
        </authorList>
    </citation>
    <scope>NUCLEOTIDE SEQUENCE [LARGE SCALE GENOMIC DNA]</scope>
    <source>
        <strain evidence="18 19">DSM 21460</strain>
    </source>
</reference>
<dbReference type="SUPFAM" id="SSF53244">
    <property type="entry name" value="MurD-like peptide ligases, peptide-binding domain"/>
    <property type="match status" value="1"/>
</dbReference>
<dbReference type="Pfam" id="PF01225">
    <property type="entry name" value="Mur_ligase"/>
    <property type="match status" value="1"/>
</dbReference>
<evidence type="ECO:0000259" key="16">
    <source>
        <dbReference type="Pfam" id="PF02875"/>
    </source>
</evidence>
<dbReference type="InterPro" id="IPR005758">
    <property type="entry name" value="UDP-N-AcMur_Ala_ligase_MurC"/>
</dbReference>
<name>A0ABV2J745_9FIRM</name>
<accession>A0ABV2J745</accession>
<keyword evidence="11 14" id="KW-0131">Cell cycle</keyword>
<keyword evidence="7 14" id="KW-0547">Nucleotide-binding</keyword>
<dbReference type="SUPFAM" id="SSF51984">
    <property type="entry name" value="MurCD N-terminal domain"/>
    <property type="match status" value="1"/>
</dbReference>
<organism evidence="18 19">
    <name type="scientific">Peptoniphilus olsenii</name>
    <dbReference type="NCBI Taxonomy" id="411570"/>
    <lineage>
        <taxon>Bacteria</taxon>
        <taxon>Bacillati</taxon>
        <taxon>Bacillota</taxon>
        <taxon>Tissierellia</taxon>
        <taxon>Tissierellales</taxon>
        <taxon>Peptoniphilaceae</taxon>
        <taxon>Peptoniphilus</taxon>
    </lineage>
</organism>
<sequence length="465" mass="52475">MFEFDIDNSDYKKVFFIGIGGISMSALAELMLSKGYEVYGSDRNHSINTDKLQKNGATVYFCHDRNNIKDMDLVIYTDAISLDNVELKQAIKDKIDLVDRASFLGAIMKNFDSSIAVSGTHGKTTTTSMIAEIIKDENSNPTIMLGGQLKDIDGNIKIGSDELFLTEACEYKANILKYFPTTAIVLNIDEDHLDFFDNIEHIIGTFKGYIDNLSDNDYAILNADDENISQLFPINNTNVFTFGIKNNANLMAKNITFDEEGYPSYDIFLNDKNISSAKLSVLGRHNILNSLAAIAATYINDIPIEKIISGLKSYKGVERRLEYKGDFNGAMVMDDYAHHPTEIKSAIHALKKSCKRNLITVFQPHTYTRTKLLLDSFSKSFDESDVIIITDIYAAREKDYGDIHSKTLINAIKEHKDNAYYIETFEEIVEYLKENLKKDDVVVTMGAGDVYKIGELLLRFNNHKK</sequence>
<dbReference type="InterPro" id="IPR004101">
    <property type="entry name" value="Mur_ligase_C"/>
</dbReference>
<keyword evidence="19" id="KW-1185">Reference proteome</keyword>
<comment type="similarity">
    <text evidence="14">Belongs to the MurCDEF family.</text>
</comment>
<comment type="caution">
    <text evidence="18">The sequence shown here is derived from an EMBL/GenBank/DDBJ whole genome shotgun (WGS) entry which is preliminary data.</text>
</comment>
<evidence type="ECO:0000256" key="9">
    <source>
        <dbReference type="ARBA" id="ARBA00022960"/>
    </source>
</evidence>
<feature type="domain" description="Mur ligase N-terminal catalytic" evidence="15">
    <location>
        <begin position="15"/>
        <end position="111"/>
    </location>
</feature>
<evidence type="ECO:0000256" key="8">
    <source>
        <dbReference type="ARBA" id="ARBA00022840"/>
    </source>
</evidence>
<evidence type="ECO:0000256" key="11">
    <source>
        <dbReference type="ARBA" id="ARBA00023306"/>
    </source>
</evidence>
<dbReference type="EMBL" id="JBEPMA010000001">
    <property type="protein sequence ID" value="MET3616568.1"/>
    <property type="molecule type" value="Genomic_DNA"/>
</dbReference>
<evidence type="ECO:0000256" key="4">
    <source>
        <dbReference type="ARBA" id="ARBA00022490"/>
    </source>
</evidence>
<evidence type="ECO:0000256" key="1">
    <source>
        <dbReference type="ARBA" id="ARBA00004496"/>
    </source>
</evidence>
<evidence type="ECO:0000256" key="3">
    <source>
        <dbReference type="ARBA" id="ARBA00012211"/>
    </source>
</evidence>
<comment type="pathway">
    <text evidence="2 14">Cell wall biogenesis; peptidoglycan biosynthesis.</text>
</comment>
<keyword evidence="6 14" id="KW-0132">Cell division</keyword>
<dbReference type="Pfam" id="PF08245">
    <property type="entry name" value="Mur_ligase_M"/>
    <property type="match status" value="1"/>
</dbReference>
<evidence type="ECO:0000256" key="10">
    <source>
        <dbReference type="ARBA" id="ARBA00022984"/>
    </source>
</evidence>
<dbReference type="Proteomes" id="UP001549162">
    <property type="component" value="Unassembled WGS sequence"/>
</dbReference>
<evidence type="ECO:0000259" key="17">
    <source>
        <dbReference type="Pfam" id="PF08245"/>
    </source>
</evidence>
<feature type="binding site" evidence="14">
    <location>
        <begin position="119"/>
        <end position="125"/>
    </location>
    <ligand>
        <name>ATP</name>
        <dbReference type="ChEBI" id="CHEBI:30616"/>
    </ligand>
</feature>
<dbReference type="Pfam" id="PF02875">
    <property type="entry name" value="Mur_ligase_C"/>
    <property type="match status" value="1"/>
</dbReference>
<keyword evidence="10 14" id="KW-0573">Peptidoglycan synthesis</keyword>
<evidence type="ECO:0000256" key="14">
    <source>
        <dbReference type="HAMAP-Rule" id="MF_00046"/>
    </source>
</evidence>
<comment type="function">
    <text evidence="14">Cell wall formation.</text>
</comment>
<dbReference type="NCBIfam" id="TIGR01082">
    <property type="entry name" value="murC"/>
    <property type="match status" value="1"/>
</dbReference>
<feature type="domain" description="Mur ligase central" evidence="17">
    <location>
        <begin position="117"/>
        <end position="296"/>
    </location>
</feature>
<dbReference type="InterPro" id="IPR036615">
    <property type="entry name" value="Mur_ligase_C_dom_sf"/>
</dbReference>
<proteinExistence type="inferred from homology"/>
<evidence type="ECO:0000259" key="15">
    <source>
        <dbReference type="Pfam" id="PF01225"/>
    </source>
</evidence>
<dbReference type="HAMAP" id="MF_00046">
    <property type="entry name" value="MurC"/>
    <property type="match status" value="1"/>
</dbReference>
<feature type="domain" description="Mur ligase C-terminal" evidence="16">
    <location>
        <begin position="319"/>
        <end position="448"/>
    </location>
</feature>
<dbReference type="RefSeq" id="WP_354366574.1">
    <property type="nucleotide sequence ID" value="NZ_JBEPMA010000001.1"/>
</dbReference>
<dbReference type="InterPro" id="IPR036565">
    <property type="entry name" value="Mur-like_cat_sf"/>
</dbReference>
<evidence type="ECO:0000256" key="12">
    <source>
        <dbReference type="ARBA" id="ARBA00023316"/>
    </source>
</evidence>
<keyword evidence="5 14" id="KW-0436">Ligase</keyword>
<comment type="subcellular location">
    <subcellularLocation>
        <location evidence="1 14">Cytoplasm</location>
    </subcellularLocation>
</comment>
<gene>
    <name evidence="14" type="primary">murC</name>
    <name evidence="18" type="ORF">ABID14_000188</name>
</gene>
<comment type="catalytic activity">
    <reaction evidence="13 14">
        <text>UDP-N-acetyl-alpha-D-muramate + L-alanine + ATP = UDP-N-acetyl-alpha-D-muramoyl-L-alanine + ADP + phosphate + H(+)</text>
        <dbReference type="Rhea" id="RHEA:23372"/>
        <dbReference type="ChEBI" id="CHEBI:15378"/>
        <dbReference type="ChEBI" id="CHEBI:30616"/>
        <dbReference type="ChEBI" id="CHEBI:43474"/>
        <dbReference type="ChEBI" id="CHEBI:57972"/>
        <dbReference type="ChEBI" id="CHEBI:70757"/>
        <dbReference type="ChEBI" id="CHEBI:83898"/>
        <dbReference type="ChEBI" id="CHEBI:456216"/>
        <dbReference type="EC" id="6.3.2.8"/>
    </reaction>
</comment>
<dbReference type="GO" id="GO:0008763">
    <property type="term" value="F:UDP-N-acetylmuramate-L-alanine ligase activity"/>
    <property type="evidence" value="ECO:0007669"/>
    <property type="project" value="UniProtKB-EC"/>
</dbReference>
<evidence type="ECO:0000313" key="18">
    <source>
        <dbReference type="EMBL" id="MET3616568.1"/>
    </source>
</evidence>
<keyword evidence="4 14" id="KW-0963">Cytoplasm</keyword>
<dbReference type="InterPro" id="IPR000713">
    <property type="entry name" value="Mur_ligase_N"/>
</dbReference>
<evidence type="ECO:0000256" key="13">
    <source>
        <dbReference type="ARBA" id="ARBA00047833"/>
    </source>
</evidence>
<dbReference type="PANTHER" id="PTHR43445:SF3">
    <property type="entry name" value="UDP-N-ACETYLMURAMATE--L-ALANINE LIGASE"/>
    <property type="match status" value="1"/>
</dbReference>
<dbReference type="Gene3D" id="3.40.50.720">
    <property type="entry name" value="NAD(P)-binding Rossmann-like Domain"/>
    <property type="match status" value="1"/>
</dbReference>
<evidence type="ECO:0000313" key="19">
    <source>
        <dbReference type="Proteomes" id="UP001549162"/>
    </source>
</evidence>
<dbReference type="InterPro" id="IPR050061">
    <property type="entry name" value="MurCDEF_pg_biosynth"/>
</dbReference>
<dbReference type="PANTHER" id="PTHR43445">
    <property type="entry name" value="UDP-N-ACETYLMURAMATE--L-ALANINE LIGASE-RELATED"/>
    <property type="match status" value="1"/>
</dbReference>
<dbReference type="Gene3D" id="3.90.190.20">
    <property type="entry name" value="Mur ligase, C-terminal domain"/>
    <property type="match status" value="1"/>
</dbReference>
<dbReference type="Gene3D" id="3.40.1190.10">
    <property type="entry name" value="Mur-like, catalytic domain"/>
    <property type="match status" value="1"/>
</dbReference>
<protein>
    <recommendedName>
        <fullName evidence="3 14">UDP-N-acetylmuramate--L-alanine ligase</fullName>
        <ecNumber evidence="3 14">6.3.2.8</ecNumber>
    </recommendedName>
    <alternativeName>
        <fullName evidence="14">UDP-N-acetylmuramoyl-L-alanine synthetase</fullName>
    </alternativeName>
</protein>
<evidence type="ECO:0000256" key="6">
    <source>
        <dbReference type="ARBA" id="ARBA00022618"/>
    </source>
</evidence>